<dbReference type="GeneTree" id="ENSGT00390000006845"/>
<dbReference type="EC" id="2.1.1.20" evidence="3 12"/>
<comment type="catalytic activity">
    <reaction evidence="11">
        <text>glycine + S-adenosyl-L-methionine = sarcosine + S-adenosyl-L-homocysteine + H(+)</text>
        <dbReference type="Rhea" id="RHEA:19937"/>
        <dbReference type="ChEBI" id="CHEBI:15378"/>
        <dbReference type="ChEBI" id="CHEBI:57305"/>
        <dbReference type="ChEBI" id="CHEBI:57433"/>
        <dbReference type="ChEBI" id="CHEBI:57856"/>
        <dbReference type="ChEBI" id="CHEBI:59789"/>
        <dbReference type="EC" id="2.1.1.20"/>
    </reaction>
    <physiologicalReaction direction="left-to-right" evidence="11">
        <dbReference type="Rhea" id="RHEA:19938"/>
    </physiologicalReaction>
</comment>
<evidence type="ECO:0000256" key="4">
    <source>
        <dbReference type="ARBA" id="ARBA00019972"/>
    </source>
</evidence>
<dbReference type="InterPro" id="IPR014369">
    <property type="entry name" value="Gly/Sar_N_MeTrfase"/>
</dbReference>
<dbReference type="PANTHER" id="PTHR16458">
    <property type="entry name" value="GLYCINE N-METHYLTRANSFERASE"/>
    <property type="match status" value="1"/>
</dbReference>
<keyword evidence="5" id="KW-0963">Cytoplasm</keyword>
<feature type="binding site" evidence="13">
    <location>
        <position position="86"/>
    </location>
    <ligand>
        <name>S-adenosyl-L-methionine</name>
        <dbReference type="ChEBI" id="CHEBI:59789"/>
    </ligand>
</feature>
<evidence type="ECO:0000256" key="13">
    <source>
        <dbReference type="PIRSR" id="PIRSR000385-2"/>
    </source>
</evidence>
<dbReference type="GO" id="GO:0017174">
    <property type="term" value="F:glycine N-methyltransferase activity"/>
    <property type="evidence" value="ECO:0007669"/>
    <property type="project" value="UniProtKB-EC"/>
</dbReference>
<evidence type="ECO:0000313" key="16">
    <source>
        <dbReference type="Proteomes" id="UP000694388"/>
    </source>
</evidence>
<dbReference type="GO" id="GO:0046500">
    <property type="term" value="P:S-adenosylmethionine metabolic process"/>
    <property type="evidence" value="ECO:0007669"/>
    <property type="project" value="TreeGrafter"/>
</dbReference>
<dbReference type="GO" id="GO:0051289">
    <property type="term" value="P:protein homotetramerization"/>
    <property type="evidence" value="ECO:0007669"/>
    <property type="project" value="TreeGrafter"/>
</dbReference>
<dbReference type="SUPFAM" id="SSF53335">
    <property type="entry name" value="S-adenosyl-L-methionine-dependent methyltransferases"/>
    <property type="match status" value="1"/>
</dbReference>
<reference evidence="15" key="2">
    <citation type="submission" date="2025-09" db="UniProtKB">
        <authorList>
            <consortium name="Ensembl"/>
        </authorList>
    </citation>
    <scope>IDENTIFICATION</scope>
</reference>
<feature type="binding site" evidence="13">
    <location>
        <position position="65"/>
    </location>
    <ligand>
        <name>S-adenosyl-L-methionine</name>
        <dbReference type="ChEBI" id="CHEBI:59789"/>
    </ligand>
</feature>
<name>A0A8C4QT72_EPTBU</name>
<dbReference type="GO" id="GO:0032259">
    <property type="term" value="P:methylation"/>
    <property type="evidence" value="ECO:0007669"/>
    <property type="project" value="UniProtKB-KW"/>
</dbReference>
<sequence>MVDSVYRTRSLGVPAEGLPDQYADGRAARVWHKYIGDARARTEAYRQWLVALLNVHGCTSVLDVACGTGVDSIMLLEEGFQVTSVDASDKMLKYALKERWRRRKEQAFDKWIIEEANWLTLQHDIEKPGDGFDAVICLGNSFAHLPDFKGDQMSQNLALKNIASMVRPGGVLIIDHRNYDFILATGHAPQGKNIYYKSDLTKDITTSVLWVNAKPHMVTLDYTIELDNIKEASEERMRSQSHNVPTQAPENETLSRFRLSYYPHRLNDFTTLLREAFKGKCKHNIYADFEPYFPENSDSDACYFIHVVERC</sequence>
<comment type="subunit">
    <text evidence="2">Homotetramer.</text>
</comment>
<reference evidence="15" key="1">
    <citation type="submission" date="2025-08" db="UniProtKB">
        <authorList>
            <consortium name="Ensembl"/>
        </authorList>
    </citation>
    <scope>IDENTIFICATION</scope>
</reference>
<evidence type="ECO:0000256" key="1">
    <source>
        <dbReference type="ARBA" id="ARBA00004496"/>
    </source>
</evidence>
<feature type="domain" description="Methyltransferase" evidence="14">
    <location>
        <begin position="59"/>
        <end position="182"/>
    </location>
</feature>
<evidence type="ECO:0000256" key="10">
    <source>
        <dbReference type="ARBA" id="ARBA00022954"/>
    </source>
</evidence>
<evidence type="ECO:0000256" key="12">
    <source>
        <dbReference type="PIRNR" id="PIRNR000385"/>
    </source>
</evidence>
<dbReference type="InterPro" id="IPR025714">
    <property type="entry name" value="Methyltranfer_dom"/>
</dbReference>
<keyword evidence="7 12" id="KW-0489">Methyltransferase</keyword>
<evidence type="ECO:0000256" key="5">
    <source>
        <dbReference type="ARBA" id="ARBA00022490"/>
    </source>
</evidence>
<dbReference type="GO" id="GO:0046498">
    <property type="term" value="P:S-adenosylhomocysteine metabolic process"/>
    <property type="evidence" value="ECO:0007669"/>
    <property type="project" value="TreeGrafter"/>
</dbReference>
<evidence type="ECO:0000256" key="6">
    <source>
        <dbReference type="ARBA" id="ARBA00022553"/>
    </source>
</evidence>
<dbReference type="CDD" id="cd02440">
    <property type="entry name" value="AdoMet_MTases"/>
    <property type="match status" value="1"/>
</dbReference>
<accession>A0A8C4QT72</accession>
<evidence type="ECO:0000259" key="14">
    <source>
        <dbReference type="Pfam" id="PF13847"/>
    </source>
</evidence>
<dbReference type="Ensembl" id="ENSEBUT00000019592.1">
    <property type="protein sequence ID" value="ENSEBUP00000019017.1"/>
    <property type="gene ID" value="ENSEBUG00000011858.1"/>
</dbReference>
<feature type="binding site" evidence="13">
    <location>
        <begin position="117"/>
        <end position="118"/>
    </location>
    <ligand>
        <name>S-adenosyl-L-methionine</name>
        <dbReference type="ChEBI" id="CHEBI:59789"/>
    </ligand>
</feature>
<dbReference type="OMA" id="LETGCAP"/>
<proteinExistence type="inferred from homology"/>
<organism evidence="15 16">
    <name type="scientific">Eptatretus burgeri</name>
    <name type="common">Inshore hagfish</name>
    <dbReference type="NCBI Taxonomy" id="7764"/>
    <lineage>
        <taxon>Eukaryota</taxon>
        <taxon>Metazoa</taxon>
        <taxon>Chordata</taxon>
        <taxon>Craniata</taxon>
        <taxon>Vertebrata</taxon>
        <taxon>Cyclostomata</taxon>
        <taxon>Myxini</taxon>
        <taxon>Myxiniformes</taxon>
        <taxon>Myxinidae</taxon>
        <taxon>Eptatretinae</taxon>
        <taxon>Eptatretus</taxon>
    </lineage>
</organism>
<evidence type="ECO:0000256" key="9">
    <source>
        <dbReference type="ARBA" id="ARBA00022691"/>
    </source>
</evidence>
<dbReference type="GO" id="GO:0016594">
    <property type="term" value="F:glycine binding"/>
    <property type="evidence" value="ECO:0007669"/>
    <property type="project" value="TreeGrafter"/>
</dbReference>
<evidence type="ECO:0000313" key="15">
    <source>
        <dbReference type="Ensembl" id="ENSEBUP00000019017.1"/>
    </source>
</evidence>
<dbReference type="GO" id="GO:1901052">
    <property type="term" value="P:sarcosine metabolic process"/>
    <property type="evidence" value="ECO:0007669"/>
    <property type="project" value="TreeGrafter"/>
</dbReference>
<evidence type="ECO:0000256" key="7">
    <source>
        <dbReference type="ARBA" id="ARBA00022603"/>
    </source>
</evidence>
<dbReference type="GO" id="GO:0006111">
    <property type="term" value="P:regulation of gluconeogenesis"/>
    <property type="evidence" value="ECO:0007669"/>
    <property type="project" value="TreeGrafter"/>
</dbReference>
<keyword evidence="6" id="KW-0597">Phosphoprotein</keyword>
<dbReference type="PIRSF" id="PIRSF000385">
    <property type="entry name" value="Gly_N-mtase"/>
    <property type="match status" value="1"/>
</dbReference>
<dbReference type="GO" id="GO:0006730">
    <property type="term" value="P:one-carbon metabolic process"/>
    <property type="evidence" value="ECO:0007669"/>
    <property type="project" value="TreeGrafter"/>
</dbReference>
<dbReference type="GO" id="GO:1904047">
    <property type="term" value="F:S-adenosyl-L-methionine binding"/>
    <property type="evidence" value="ECO:0007669"/>
    <property type="project" value="TreeGrafter"/>
</dbReference>
<dbReference type="GO" id="GO:0042802">
    <property type="term" value="F:identical protein binding"/>
    <property type="evidence" value="ECO:0007669"/>
    <property type="project" value="TreeGrafter"/>
</dbReference>
<dbReference type="AlphaFoldDB" id="A0A8C4QT72"/>
<feature type="binding site" evidence="13">
    <location>
        <position position="138"/>
    </location>
    <ligand>
        <name>S-adenosyl-L-methionine</name>
        <dbReference type="ChEBI" id="CHEBI:59789"/>
    </ligand>
</feature>
<feature type="binding site" evidence="13">
    <location>
        <position position="31"/>
    </location>
    <ligand>
        <name>S-adenosyl-L-methionine</name>
        <dbReference type="ChEBI" id="CHEBI:59789"/>
    </ligand>
</feature>
<dbReference type="Pfam" id="PF13847">
    <property type="entry name" value="Methyltransf_31"/>
    <property type="match status" value="1"/>
</dbReference>
<dbReference type="InterPro" id="IPR029063">
    <property type="entry name" value="SAM-dependent_MTases_sf"/>
</dbReference>
<dbReference type="GO" id="GO:0005829">
    <property type="term" value="C:cytosol"/>
    <property type="evidence" value="ECO:0007669"/>
    <property type="project" value="TreeGrafter"/>
</dbReference>
<evidence type="ECO:0000256" key="8">
    <source>
        <dbReference type="ARBA" id="ARBA00022679"/>
    </source>
</evidence>
<dbReference type="FunFam" id="3.40.50.150:FF:000113">
    <property type="entry name" value="Glycine N-methyltransferase"/>
    <property type="match status" value="1"/>
</dbReference>
<feature type="binding site" evidence="13">
    <location>
        <position position="41"/>
    </location>
    <ligand>
        <name>S-adenosyl-L-methionine</name>
        <dbReference type="ChEBI" id="CHEBI:59789"/>
    </ligand>
</feature>
<keyword evidence="10" id="KW-0290">Folate-binding</keyword>
<keyword evidence="16" id="KW-1185">Reference proteome</keyword>
<keyword evidence="9 12" id="KW-0949">S-adenosyl-L-methionine</keyword>
<dbReference type="Proteomes" id="UP000694388">
    <property type="component" value="Unplaced"/>
</dbReference>
<keyword evidence="8 12" id="KW-0808">Transferase</keyword>
<feature type="binding site" evidence="13">
    <location>
        <position position="22"/>
    </location>
    <ligand>
        <name>S-adenosyl-L-methionine</name>
        <dbReference type="ChEBI" id="CHEBI:59789"/>
    </ligand>
</feature>
<dbReference type="Gene3D" id="3.30.46.10">
    <property type="entry name" value="Glycine N-methyltransferase, chain A, domain 1"/>
    <property type="match status" value="1"/>
</dbReference>
<dbReference type="PANTHER" id="PTHR16458:SF2">
    <property type="entry name" value="GLYCINE N-METHYLTRANSFERASE"/>
    <property type="match status" value="1"/>
</dbReference>
<comment type="subcellular location">
    <subcellularLocation>
        <location evidence="1">Cytoplasm</location>
    </subcellularLocation>
</comment>
<evidence type="ECO:0000256" key="2">
    <source>
        <dbReference type="ARBA" id="ARBA00011881"/>
    </source>
</evidence>
<evidence type="ECO:0000256" key="3">
    <source>
        <dbReference type="ARBA" id="ARBA00011999"/>
    </source>
</evidence>
<dbReference type="Gene3D" id="3.40.50.150">
    <property type="entry name" value="Vaccinia Virus protein VP39"/>
    <property type="match status" value="1"/>
</dbReference>
<evidence type="ECO:0000256" key="11">
    <source>
        <dbReference type="ARBA" id="ARBA00048261"/>
    </source>
</evidence>
<comment type="similarity">
    <text evidence="12">Belongs to the class I-like SAM-binding methyltransferase superfamily. Glycine N-methyltransferase family.</text>
</comment>
<protein>
    <recommendedName>
        <fullName evidence="4 12">Glycine N-methyltransferase</fullName>
        <ecNumber evidence="3 12">2.1.1.20</ecNumber>
    </recommendedName>
</protein>
<dbReference type="PROSITE" id="PS51600">
    <property type="entry name" value="SAM_GNMT"/>
    <property type="match status" value="1"/>
</dbReference>
<dbReference type="GO" id="GO:0005542">
    <property type="term" value="F:folic acid binding"/>
    <property type="evidence" value="ECO:0007669"/>
    <property type="project" value="UniProtKB-KW"/>
</dbReference>